<proteinExistence type="predicted"/>
<reference evidence="2" key="1">
    <citation type="submission" date="2023-02" db="EMBL/GenBank/DDBJ databases">
        <authorList>
            <person name="Palmer J.M."/>
        </authorList>
    </citation>
    <scope>NUCLEOTIDE SEQUENCE</scope>
    <source>
        <strain evidence="2">FW57</strain>
    </source>
</reference>
<dbReference type="PANTHER" id="PTHR33112">
    <property type="entry name" value="DOMAIN PROTEIN, PUTATIVE-RELATED"/>
    <property type="match status" value="1"/>
</dbReference>
<sequence length="460" mass="52408">MCSKDIIRRPYSSRECCDTCKDMTGTADGLRGLLDPCGYKHLNCNDCGYDEDEVIVPGEIRITGSFTQLANIKGGDILEGKLIKNIWVHLPEDWPYGRPDDQQREAWNVVTFDDDEDDKMEQIALMGLIYKHSTLTIVAASAQKVTDGFLRDGNPNQPAIQLPFYVDHATTGTVYLRWRDPCQTPTSAYSEPIFQRGWTYQEQLLSPRALVFDSNQIMFKCLTDDYRPVFETYLKVRADAPKLPIGVFPTMGKNLERGDASRIREDYNMATQDETWRAIVCDYSRRELSRFSDRLPALAGIAAELAAVWDDIYLAGFWGGTILHHLGWYRPRNMFSRFIEKTFEDNPFEGMVDCKRRAAGPTWSWATAPFPVRINEVRNPDPKLVRFASITLEAKVLNAAATLREFTAEAEEYPLGSVLRELPTWPPTYEFQDLIEFDFEEPNPDVELCSLVRSQAGIDG</sequence>
<gene>
    <name evidence="2" type="ORF">NEMBOFW57_006535</name>
</gene>
<dbReference type="PANTHER" id="PTHR33112:SF16">
    <property type="entry name" value="HETEROKARYON INCOMPATIBILITY DOMAIN-CONTAINING PROTEIN"/>
    <property type="match status" value="1"/>
</dbReference>
<accession>A0AAD4ETF8</accession>
<dbReference type="AlphaFoldDB" id="A0AAD4ETF8"/>
<feature type="domain" description="Heterokaryon incompatibility" evidence="1">
    <location>
        <begin position="114"/>
        <end position="202"/>
    </location>
</feature>
<protein>
    <recommendedName>
        <fullName evidence="1">Heterokaryon incompatibility domain-containing protein</fullName>
    </recommendedName>
</protein>
<keyword evidence="3" id="KW-1185">Reference proteome</keyword>
<dbReference type="EMBL" id="JAHCVI010000003">
    <property type="protein sequence ID" value="KAG7287035.1"/>
    <property type="molecule type" value="Genomic_DNA"/>
</dbReference>
<name>A0AAD4ETF8_9PEZI</name>
<evidence type="ECO:0000259" key="1">
    <source>
        <dbReference type="Pfam" id="PF06985"/>
    </source>
</evidence>
<dbReference type="Pfam" id="PF06985">
    <property type="entry name" value="HET"/>
    <property type="match status" value="1"/>
</dbReference>
<evidence type="ECO:0000313" key="3">
    <source>
        <dbReference type="Proteomes" id="UP001197093"/>
    </source>
</evidence>
<dbReference type="InterPro" id="IPR010730">
    <property type="entry name" value="HET"/>
</dbReference>
<comment type="caution">
    <text evidence="2">The sequence shown here is derived from an EMBL/GenBank/DDBJ whole genome shotgun (WGS) entry which is preliminary data.</text>
</comment>
<dbReference type="Proteomes" id="UP001197093">
    <property type="component" value="Unassembled WGS sequence"/>
</dbReference>
<organism evidence="2 3">
    <name type="scientific">Staphylotrichum longicolle</name>
    <dbReference type="NCBI Taxonomy" id="669026"/>
    <lineage>
        <taxon>Eukaryota</taxon>
        <taxon>Fungi</taxon>
        <taxon>Dikarya</taxon>
        <taxon>Ascomycota</taxon>
        <taxon>Pezizomycotina</taxon>
        <taxon>Sordariomycetes</taxon>
        <taxon>Sordariomycetidae</taxon>
        <taxon>Sordariales</taxon>
        <taxon>Chaetomiaceae</taxon>
        <taxon>Staphylotrichum</taxon>
    </lineage>
</organism>
<evidence type="ECO:0000313" key="2">
    <source>
        <dbReference type="EMBL" id="KAG7287035.1"/>
    </source>
</evidence>